<proteinExistence type="predicted"/>
<dbReference type="RefSeq" id="WP_238527571.1">
    <property type="nucleotide sequence ID" value="NZ_AHJG01000237.1"/>
</dbReference>
<name>S2E687_9ARCH</name>
<dbReference type="Proteomes" id="UP000014065">
    <property type="component" value="Unassembled WGS sequence"/>
</dbReference>
<sequence>MSVKLEDMPENMATADNFVGKKVIDREGISYGKVKHIHINQKNSFCFRSYNTSRISQRLFFVFRLHRQIHR</sequence>
<evidence type="ECO:0008006" key="3">
    <source>
        <dbReference type="Google" id="ProtNLM"/>
    </source>
</evidence>
<protein>
    <recommendedName>
        <fullName evidence="3">PRC-barrel domain-containing protein</fullName>
    </recommendedName>
</protein>
<evidence type="ECO:0000313" key="2">
    <source>
        <dbReference type="Proteomes" id="UP000014065"/>
    </source>
</evidence>
<evidence type="ECO:0000313" key="1">
    <source>
        <dbReference type="EMBL" id="EPA04981.1"/>
    </source>
</evidence>
<organism evidence="1 2">
    <name type="scientific">Candidatus Nitrosarchaeum limnium BG20</name>
    <dbReference type="NCBI Taxonomy" id="859192"/>
    <lineage>
        <taxon>Archaea</taxon>
        <taxon>Nitrososphaerota</taxon>
        <taxon>Nitrososphaeria</taxon>
        <taxon>Nitrosopumilales</taxon>
        <taxon>Nitrosopumilaceae</taxon>
        <taxon>Nitrosarchaeum</taxon>
    </lineage>
</organism>
<dbReference type="AlphaFoldDB" id="S2E687"/>
<dbReference type="EMBL" id="AHJG01000237">
    <property type="protein sequence ID" value="EPA04981.1"/>
    <property type="molecule type" value="Genomic_DNA"/>
</dbReference>
<keyword evidence="2" id="KW-1185">Reference proteome</keyword>
<accession>S2E687</accession>
<comment type="caution">
    <text evidence="1">The sequence shown here is derived from an EMBL/GenBank/DDBJ whole genome shotgun (WGS) entry which is preliminary data.</text>
</comment>
<gene>
    <name evidence="1" type="ORF">BG20_I0879</name>
</gene>
<dbReference type="PATRIC" id="fig|859192.6.peg.1730"/>
<reference evidence="1 2" key="1">
    <citation type="journal article" date="2012" name="J. Bacteriol.">
        <title>Genome Sequence of "Candidatus Nitrosoarchaeum limnia" BG20, a Low-Salinity Ammonia-Oxidizing Archaeon from the San Francisco Bay Estuary.</title>
        <authorList>
            <person name="Mosier A.C."/>
            <person name="Allen E.E."/>
            <person name="Kim M."/>
            <person name="Ferriera S."/>
            <person name="Francis C.A."/>
        </authorList>
    </citation>
    <scope>NUCLEOTIDE SEQUENCE [LARGE SCALE GENOMIC DNA]</scope>
    <source>
        <strain evidence="1 2">BG20</strain>
    </source>
</reference>